<proteinExistence type="predicted"/>
<gene>
    <name evidence="1" type="ORF">SNAT2548_LOCUS10754</name>
</gene>
<reference evidence="1" key="1">
    <citation type="submission" date="2021-02" db="EMBL/GenBank/DDBJ databases">
        <authorList>
            <person name="Dougan E. K."/>
            <person name="Rhodes N."/>
            <person name="Thang M."/>
            <person name="Chan C."/>
        </authorList>
    </citation>
    <scope>NUCLEOTIDE SEQUENCE</scope>
</reference>
<accession>A0A812L7X3</accession>
<sequence>MKLAACAFAAVAGGMRRSVQATESELCKSVGSFFKRDPVMHSLITLIHCSVLDVKTVIQTEVDVEDGILKRWGSGTLALKRWRAGDM</sequence>
<keyword evidence="2" id="KW-1185">Reference proteome</keyword>
<name>A0A812L7X3_9DINO</name>
<feature type="non-terminal residue" evidence="1">
    <location>
        <position position="87"/>
    </location>
</feature>
<evidence type="ECO:0000313" key="2">
    <source>
        <dbReference type="Proteomes" id="UP000604046"/>
    </source>
</evidence>
<dbReference type="Proteomes" id="UP000604046">
    <property type="component" value="Unassembled WGS sequence"/>
</dbReference>
<dbReference type="EMBL" id="CAJNDS010000910">
    <property type="protein sequence ID" value="CAE7240360.1"/>
    <property type="molecule type" value="Genomic_DNA"/>
</dbReference>
<organism evidence="1 2">
    <name type="scientific">Symbiodinium natans</name>
    <dbReference type="NCBI Taxonomy" id="878477"/>
    <lineage>
        <taxon>Eukaryota</taxon>
        <taxon>Sar</taxon>
        <taxon>Alveolata</taxon>
        <taxon>Dinophyceae</taxon>
        <taxon>Suessiales</taxon>
        <taxon>Symbiodiniaceae</taxon>
        <taxon>Symbiodinium</taxon>
    </lineage>
</organism>
<protein>
    <submittedName>
        <fullName evidence="1">Uncharacterized protein</fullName>
    </submittedName>
</protein>
<dbReference type="AlphaFoldDB" id="A0A812L7X3"/>
<comment type="caution">
    <text evidence="1">The sequence shown here is derived from an EMBL/GenBank/DDBJ whole genome shotgun (WGS) entry which is preliminary data.</text>
</comment>
<evidence type="ECO:0000313" key="1">
    <source>
        <dbReference type="EMBL" id="CAE7240360.1"/>
    </source>
</evidence>